<keyword evidence="2" id="KW-1185">Reference proteome</keyword>
<name>A0A345YIT3_9SPHN</name>
<sequence>MKLNPVRRLEKLESVGGWSVGTNNTDVLIQLTGAAPECEMERLRMTPYQAQSFARDFSEMAHGRLEHFPTHPFFKGNASVRALGKFFAVRFKDGVASADVEVLFARYDLWEFAKAIFNQAVDIEVSASIAAAELAIDQAA</sequence>
<dbReference type="Proteomes" id="UP000254508">
    <property type="component" value="Plasmid unnamed"/>
</dbReference>
<gene>
    <name evidence="1" type="ORF">DVR09_15380</name>
</gene>
<geneLocation type="plasmid" evidence="1 2">
    <name>unnamed</name>
</geneLocation>
<evidence type="ECO:0000313" key="2">
    <source>
        <dbReference type="Proteomes" id="UP000254508"/>
    </source>
</evidence>
<dbReference type="EMBL" id="CP031358">
    <property type="protein sequence ID" value="AXK43835.1"/>
    <property type="molecule type" value="Genomic_DNA"/>
</dbReference>
<dbReference type="RefSeq" id="WP_115418148.1">
    <property type="nucleotide sequence ID" value="NZ_CP031358.1"/>
</dbReference>
<proteinExistence type="predicted"/>
<dbReference type="KEGG" id="err:DVR09_15380"/>
<reference evidence="1 2" key="1">
    <citation type="submission" date="2018-07" db="EMBL/GenBank/DDBJ databases">
        <title>Genome sequence of Erythrobacter strain YH-07, an antagonistic bacterium isolated from Yellow Sea.</title>
        <authorList>
            <person name="Tang T."/>
            <person name="Liu Q."/>
            <person name="Sun X."/>
        </authorList>
    </citation>
    <scope>NUCLEOTIDE SEQUENCE [LARGE SCALE GENOMIC DNA]</scope>
    <source>
        <strain evidence="1 2">YH-07</strain>
        <plasmid evidence="1 2">unnamed</plasmid>
    </source>
</reference>
<keyword evidence="1" id="KW-0614">Plasmid</keyword>
<evidence type="ECO:0000313" key="1">
    <source>
        <dbReference type="EMBL" id="AXK43835.1"/>
    </source>
</evidence>
<protein>
    <submittedName>
        <fullName evidence="1">Uncharacterized protein</fullName>
    </submittedName>
</protein>
<dbReference type="AlphaFoldDB" id="A0A345YIT3"/>
<accession>A0A345YIT3</accession>
<organism evidence="1 2">
    <name type="scientific">Erythrobacter aureus</name>
    <dbReference type="NCBI Taxonomy" id="2182384"/>
    <lineage>
        <taxon>Bacteria</taxon>
        <taxon>Pseudomonadati</taxon>
        <taxon>Pseudomonadota</taxon>
        <taxon>Alphaproteobacteria</taxon>
        <taxon>Sphingomonadales</taxon>
        <taxon>Erythrobacteraceae</taxon>
        <taxon>Erythrobacter/Porphyrobacter group</taxon>
        <taxon>Erythrobacter</taxon>
    </lineage>
</organism>